<dbReference type="InterPro" id="IPR036465">
    <property type="entry name" value="vWFA_dom_sf"/>
</dbReference>
<dbReference type="SUPFAM" id="SSF53300">
    <property type="entry name" value="vWA-like"/>
    <property type="match status" value="1"/>
</dbReference>
<protein>
    <recommendedName>
        <fullName evidence="2">VWFA domain-containing protein</fullName>
    </recommendedName>
</protein>
<proteinExistence type="predicted"/>
<sequence>MVMIFWWVTALLLLAGLAVWAITFWNRRAMRKSPVLVANSSYMDRIPSFLRAQRTARVVRVLQVGIAVLGVIAASVLSGRIATERIETPDFASRDIVLCLDVSGSMYEYDTEILQTFAEMVDGFEGERVALSIFNSTSRTVFPLTNDYDLIHRELSEGAEAIDFDEFGYRLGTRDYDDDKVSKYVEFVEGTRGIPDEASIVPDGLASCGQLFDRAEEDRSRSIIFATDNEVNGTPIFTLDEAADSVARRDITLYTFFPGAYECGTDCLTELKTATEDHDGVLYQSTDPDAIPSIIQEIQRTQAAAMGATPTVVRTDHPGFAFVLTFLTLVGVIALGWRAR</sequence>
<evidence type="ECO:0000313" key="4">
    <source>
        <dbReference type="Proteomes" id="UP000019754"/>
    </source>
</evidence>
<feature type="transmembrane region" description="Helical" evidence="1">
    <location>
        <begin position="58"/>
        <end position="77"/>
    </location>
</feature>
<dbReference type="CDD" id="cd00198">
    <property type="entry name" value="vWFA"/>
    <property type="match status" value="1"/>
</dbReference>
<gene>
    <name evidence="3" type="ORF">D641_0112925</name>
</gene>
<organism evidence="3 4">
    <name type="scientific">Brachybacterium muris UCD-AY4</name>
    <dbReference type="NCBI Taxonomy" id="1249481"/>
    <lineage>
        <taxon>Bacteria</taxon>
        <taxon>Bacillati</taxon>
        <taxon>Actinomycetota</taxon>
        <taxon>Actinomycetes</taxon>
        <taxon>Micrococcales</taxon>
        <taxon>Dermabacteraceae</taxon>
        <taxon>Brachybacterium</taxon>
    </lineage>
</organism>
<name>A0A022KRH9_9MICO</name>
<dbReference type="HOGENOM" id="CLU_046646_1_0_11"/>
<dbReference type="EMBL" id="AORC01000017">
    <property type="protein sequence ID" value="EYT48221.1"/>
    <property type="molecule type" value="Genomic_DNA"/>
</dbReference>
<keyword evidence="1" id="KW-0812">Transmembrane</keyword>
<evidence type="ECO:0000313" key="3">
    <source>
        <dbReference type="EMBL" id="EYT48221.1"/>
    </source>
</evidence>
<keyword evidence="4" id="KW-1185">Reference proteome</keyword>
<reference evidence="3 4" key="1">
    <citation type="journal article" date="2013" name="Genome Announc.">
        <title>Draft genome sequence of an Actinobacterium, Brachybacterium muris strain UCD-AY4.</title>
        <authorList>
            <person name="Lo J.R."/>
            <person name="Lang J.M."/>
            <person name="Darling A.E."/>
            <person name="Eisen J.A."/>
            <person name="Coil D.A."/>
        </authorList>
    </citation>
    <scope>NUCLEOTIDE SEQUENCE [LARGE SCALE GENOMIC DNA]</scope>
    <source>
        <strain evidence="3 4">UCD-AY4</strain>
    </source>
</reference>
<dbReference type="AlphaFoldDB" id="A0A022KRH9"/>
<dbReference type="Proteomes" id="UP000019754">
    <property type="component" value="Unassembled WGS sequence"/>
</dbReference>
<comment type="caution">
    <text evidence="3">The sequence shown here is derived from an EMBL/GenBank/DDBJ whole genome shotgun (WGS) entry which is preliminary data.</text>
</comment>
<dbReference type="STRING" id="1249481.D641_0112925"/>
<feature type="domain" description="VWFA" evidence="2">
    <location>
        <begin position="95"/>
        <end position="298"/>
    </location>
</feature>
<accession>A0A022KRH9</accession>
<dbReference type="SMART" id="SM00327">
    <property type="entry name" value="VWA"/>
    <property type="match status" value="1"/>
</dbReference>
<feature type="transmembrane region" description="Helical" evidence="1">
    <location>
        <begin position="319"/>
        <end position="337"/>
    </location>
</feature>
<dbReference type="PROSITE" id="PS50234">
    <property type="entry name" value="VWFA"/>
    <property type="match status" value="1"/>
</dbReference>
<dbReference type="InterPro" id="IPR002035">
    <property type="entry name" value="VWF_A"/>
</dbReference>
<keyword evidence="1" id="KW-0472">Membrane</keyword>
<evidence type="ECO:0000259" key="2">
    <source>
        <dbReference type="PROSITE" id="PS50234"/>
    </source>
</evidence>
<dbReference type="Gene3D" id="3.40.50.410">
    <property type="entry name" value="von Willebrand factor, type A domain"/>
    <property type="match status" value="1"/>
</dbReference>
<evidence type="ECO:0000256" key="1">
    <source>
        <dbReference type="SAM" id="Phobius"/>
    </source>
</evidence>
<feature type="transmembrane region" description="Helical" evidence="1">
    <location>
        <begin position="6"/>
        <end position="25"/>
    </location>
</feature>
<keyword evidence="1" id="KW-1133">Transmembrane helix</keyword>
<dbReference type="OrthoDB" id="4623238at2"/>